<dbReference type="PROSITE" id="PS00819">
    <property type="entry name" value="DPS_2"/>
    <property type="match status" value="1"/>
</dbReference>
<dbReference type="EMBL" id="BDGB01000097">
    <property type="protein sequence ID" value="GAW72796.1"/>
    <property type="molecule type" value="Genomic_DNA"/>
</dbReference>
<protein>
    <submittedName>
        <fullName evidence="4">DNA-binding ferritin-like protein</fullName>
    </submittedName>
</protein>
<reference evidence="4 6" key="1">
    <citation type="journal article" date="2017" name="Biosci Microbiota Food Health">
        <title>Genomic characterization reconfirms the taxonomic status of Lactobacillus parakefiri.</title>
        <authorList>
            <person name="Tanizawa Y."/>
            <person name="Kobayashi H."/>
            <person name="Kaminuma E."/>
            <person name="Sakamoto M."/>
            <person name="Ohkuma M."/>
            <person name="Nakamura Y."/>
            <person name="Arita M."/>
            <person name="Tohno M."/>
        </authorList>
    </citation>
    <scope>NUCLEOTIDE SEQUENCE [LARGE SCALE GENOMIC DNA]</scope>
    <source>
        <strain evidence="4 6">JCM 8573</strain>
    </source>
</reference>
<dbReference type="Proteomes" id="UP000294668">
    <property type="component" value="Unassembled WGS sequence"/>
</dbReference>
<dbReference type="Pfam" id="PF00210">
    <property type="entry name" value="Ferritin"/>
    <property type="match status" value="1"/>
</dbReference>
<reference evidence="5 7" key="2">
    <citation type="journal article" date="2019" name="Appl. Microbiol. Biotechnol.">
        <title>Uncovering carbohydrate metabolism through a genotype-phenotype association study of 56 lactic acid bacteria genomes.</title>
        <authorList>
            <person name="Buron-Moles G."/>
            <person name="Chailyan A."/>
            <person name="Dolejs I."/>
            <person name="Forster J."/>
            <person name="Miks M.H."/>
        </authorList>
    </citation>
    <scope>NUCLEOTIDE SEQUENCE [LARGE SCALE GENOMIC DNA]</scope>
    <source>
        <strain evidence="5 7">DSM 10551</strain>
    </source>
</reference>
<dbReference type="Proteomes" id="UP000214739">
    <property type="component" value="Unassembled WGS sequence"/>
</dbReference>
<evidence type="ECO:0000313" key="7">
    <source>
        <dbReference type="Proteomes" id="UP000294668"/>
    </source>
</evidence>
<proteinExistence type="inferred from homology"/>
<dbReference type="InterPro" id="IPR009078">
    <property type="entry name" value="Ferritin-like_SF"/>
</dbReference>
<dbReference type="PANTHER" id="PTHR42932:SF1">
    <property type="entry name" value="GENERAL STRESS PROTEIN 20U"/>
    <property type="match status" value="1"/>
</dbReference>
<dbReference type="GO" id="GO:0003677">
    <property type="term" value="F:DNA binding"/>
    <property type="evidence" value="ECO:0007669"/>
    <property type="project" value="UniProtKB-KW"/>
</dbReference>
<reference evidence="5" key="3">
    <citation type="submission" date="2019-02" db="EMBL/GenBank/DDBJ databases">
        <authorList>
            <person name="Buron G."/>
            <person name="Chaylann A."/>
            <person name="Dolejs I."/>
            <person name="Forster J."/>
            <person name="Miks M.H."/>
        </authorList>
    </citation>
    <scope>NUCLEOTIDE SEQUENCE</scope>
    <source>
        <strain evidence="5">DSM 10551</strain>
    </source>
</reference>
<evidence type="ECO:0000313" key="6">
    <source>
        <dbReference type="Proteomes" id="UP000214739"/>
    </source>
</evidence>
<dbReference type="PRINTS" id="PR01346">
    <property type="entry name" value="HELNAPAPROT"/>
</dbReference>
<dbReference type="Gene3D" id="1.20.1260.10">
    <property type="match status" value="1"/>
</dbReference>
<dbReference type="GO" id="GO:0008199">
    <property type="term" value="F:ferric iron binding"/>
    <property type="evidence" value="ECO:0007669"/>
    <property type="project" value="InterPro"/>
</dbReference>
<feature type="domain" description="Ferritin/DPS" evidence="3">
    <location>
        <begin position="12"/>
        <end position="117"/>
    </location>
</feature>
<sequence length="146" mass="17321">MADKYDFPKTRAQLNQLVADLSQLQTNIQQTHWYMRGENFFRLHPLMDDYNDQLADQLDNVAERLIAINGSPFATTHEFIDNTGLPDEKVTWDQLTMRDFMQRLVDQFKYLRDQYQRESKSLTKKRTFQLKICSTALRKILIRISG</sequence>
<dbReference type="InterPro" id="IPR008331">
    <property type="entry name" value="Ferritin_DPS_dom"/>
</dbReference>
<evidence type="ECO:0000259" key="3">
    <source>
        <dbReference type="Pfam" id="PF00210"/>
    </source>
</evidence>
<dbReference type="InterPro" id="IPR023188">
    <property type="entry name" value="DPS_DNA-bd_CS"/>
</dbReference>
<dbReference type="PANTHER" id="PTHR42932">
    <property type="entry name" value="GENERAL STRESS PROTEIN 20U"/>
    <property type="match status" value="1"/>
</dbReference>
<dbReference type="GO" id="GO:0016722">
    <property type="term" value="F:oxidoreductase activity, acting on metal ions"/>
    <property type="evidence" value="ECO:0007669"/>
    <property type="project" value="InterPro"/>
</dbReference>
<gene>
    <name evidence="4" type="primary">dps_2</name>
    <name evidence="5" type="ORF">C5L28_001217</name>
    <name evidence="4" type="ORF">LPKJCM_01926</name>
</gene>
<evidence type="ECO:0000256" key="1">
    <source>
        <dbReference type="ARBA" id="ARBA00009497"/>
    </source>
</evidence>
<evidence type="ECO:0000313" key="5">
    <source>
        <dbReference type="EMBL" id="TDG91812.1"/>
    </source>
</evidence>
<evidence type="ECO:0000313" key="4">
    <source>
        <dbReference type="EMBL" id="GAW72796.1"/>
    </source>
</evidence>
<dbReference type="SUPFAM" id="SSF47240">
    <property type="entry name" value="Ferritin-like"/>
    <property type="match status" value="1"/>
</dbReference>
<dbReference type="CDD" id="cd01043">
    <property type="entry name" value="DPS"/>
    <property type="match status" value="1"/>
</dbReference>
<evidence type="ECO:0000256" key="2">
    <source>
        <dbReference type="RuleBase" id="RU003875"/>
    </source>
</evidence>
<accession>A0A224V6W9</accession>
<dbReference type="PROSITE" id="PS00818">
    <property type="entry name" value="DPS_1"/>
    <property type="match status" value="1"/>
</dbReference>
<keyword evidence="4" id="KW-0238">DNA-binding</keyword>
<dbReference type="AlphaFoldDB" id="A0A224V6W9"/>
<dbReference type="InterPro" id="IPR012347">
    <property type="entry name" value="Ferritin-like"/>
</dbReference>
<organism evidence="4 6">
    <name type="scientific">Lentilactobacillus parakefiri</name>
    <dbReference type="NCBI Taxonomy" id="152332"/>
    <lineage>
        <taxon>Bacteria</taxon>
        <taxon>Bacillati</taxon>
        <taxon>Bacillota</taxon>
        <taxon>Bacilli</taxon>
        <taxon>Lactobacillales</taxon>
        <taxon>Lactobacillaceae</taxon>
        <taxon>Lentilactobacillus</taxon>
    </lineage>
</organism>
<name>A0A224V6W9_9LACO</name>
<dbReference type="EMBL" id="PUFL01000050">
    <property type="protein sequence ID" value="TDG91812.1"/>
    <property type="molecule type" value="Genomic_DNA"/>
</dbReference>
<comment type="similarity">
    <text evidence="1 2">Belongs to the Dps family.</text>
</comment>
<dbReference type="PIRSF" id="PIRSF005900">
    <property type="entry name" value="Dps"/>
    <property type="match status" value="1"/>
</dbReference>
<comment type="caution">
    <text evidence="4">The sequence shown here is derived from an EMBL/GenBank/DDBJ whole genome shotgun (WGS) entry which is preliminary data.</text>
</comment>
<dbReference type="InterPro" id="IPR002177">
    <property type="entry name" value="DPS_DNA-bd"/>
</dbReference>
<keyword evidence="7" id="KW-1185">Reference proteome</keyword>